<evidence type="ECO:0000313" key="2">
    <source>
        <dbReference type="EMBL" id="KAK6167826.1"/>
    </source>
</evidence>
<accession>A0AAN8GBN1</accession>
<dbReference type="PANTHER" id="PTHR16165">
    <property type="entry name" value="NXPE FAMILY MEMBER"/>
    <property type="match status" value="1"/>
</dbReference>
<reference evidence="2 3" key="1">
    <citation type="submission" date="2024-01" db="EMBL/GenBank/DDBJ databases">
        <title>The genome of the rayed Mediterranean limpet Patella caerulea (Linnaeus, 1758).</title>
        <authorList>
            <person name="Anh-Thu Weber A."/>
            <person name="Halstead-Nussloch G."/>
        </authorList>
    </citation>
    <scope>NUCLEOTIDE SEQUENCE [LARGE SCALE GENOMIC DNA]</scope>
    <source>
        <strain evidence="2">AATW-2023a</strain>
        <tissue evidence="2">Whole specimen</tissue>
    </source>
</reference>
<dbReference type="EMBL" id="JAZGQO010000018">
    <property type="protein sequence ID" value="KAK6167826.1"/>
    <property type="molecule type" value="Genomic_DNA"/>
</dbReference>
<dbReference type="Pfam" id="PF24536">
    <property type="entry name" value="NXPE4_C"/>
    <property type="match status" value="1"/>
</dbReference>
<dbReference type="Proteomes" id="UP001347796">
    <property type="component" value="Unassembled WGS sequence"/>
</dbReference>
<evidence type="ECO:0000259" key="1">
    <source>
        <dbReference type="Pfam" id="PF24536"/>
    </source>
</evidence>
<protein>
    <recommendedName>
        <fullName evidence="1">NXPE C-terminal domain-containing protein</fullName>
    </recommendedName>
</protein>
<comment type="caution">
    <text evidence="2">The sequence shown here is derived from an EMBL/GenBank/DDBJ whole genome shotgun (WGS) entry which is preliminary data.</text>
</comment>
<gene>
    <name evidence="2" type="ORF">SNE40_021764</name>
</gene>
<proteinExistence type="predicted"/>
<keyword evidence="3" id="KW-1185">Reference proteome</keyword>
<dbReference type="InterPro" id="IPR057106">
    <property type="entry name" value="NXPE4_C"/>
</dbReference>
<evidence type="ECO:0000313" key="3">
    <source>
        <dbReference type="Proteomes" id="UP001347796"/>
    </source>
</evidence>
<feature type="domain" description="NXPE C-terminal" evidence="1">
    <location>
        <begin position="53"/>
        <end position="283"/>
    </location>
</feature>
<dbReference type="PANTHER" id="PTHR16165:SF5">
    <property type="entry name" value="NXPE FAMILY MEMBER 3"/>
    <property type="match status" value="1"/>
</dbReference>
<name>A0AAN8GBN1_PATCE</name>
<dbReference type="AlphaFoldDB" id="A0AAN8GBN1"/>
<organism evidence="2 3">
    <name type="scientific">Patella caerulea</name>
    <name type="common">Rayed Mediterranean limpet</name>
    <dbReference type="NCBI Taxonomy" id="87958"/>
    <lineage>
        <taxon>Eukaryota</taxon>
        <taxon>Metazoa</taxon>
        <taxon>Spiralia</taxon>
        <taxon>Lophotrochozoa</taxon>
        <taxon>Mollusca</taxon>
        <taxon>Gastropoda</taxon>
        <taxon>Patellogastropoda</taxon>
        <taxon>Patelloidea</taxon>
        <taxon>Patellidae</taxon>
        <taxon>Patella</taxon>
    </lineage>
</organism>
<sequence>MILFNCISNDNFMCLTGRERNERHLLPICHRLPKFKTWDLSLPTGYASKKQYFPMYCRINQTNQDLFNCLKNTTLILSGDSTTKNWFTELIPFTQCNLTSGNLGTDPRTKWSIVAECVNRSTNFKMQWKAHNMPISTLNMERSSTDNRLRAKSIGQMLDEIPTEGKHIFVIHINAHLSRNHYYIMRKILRRIATALRRTIGRNKELFVAIKGPSMFIRRWKPAMNDFNCPFFEKIMMEEFYEFRERVVYLNMWDMNMAYGEKDLHPKDPMLWNMLRLLFGYACS</sequence>